<dbReference type="CDD" id="cd04663">
    <property type="entry name" value="NUDIX_Hydrolase"/>
    <property type="match status" value="1"/>
</dbReference>
<keyword evidence="2 3" id="KW-0378">Hydrolase</keyword>
<dbReference type="Proteomes" id="UP000052167">
    <property type="component" value="Unassembled WGS sequence"/>
</dbReference>
<dbReference type="PRINTS" id="PR00502">
    <property type="entry name" value="NUDIXFAMILY"/>
</dbReference>
<dbReference type="InterPro" id="IPR020084">
    <property type="entry name" value="NUDIX_hydrolase_CS"/>
</dbReference>
<protein>
    <submittedName>
        <fullName evidence="5">DNA mismatch repair protein MutT</fullName>
    </submittedName>
</protein>
<organism evidence="5 6">
    <name type="scientific">Pseudorhizobium pelagicum</name>
    <dbReference type="NCBI Taxonomy" id="1509405"/>
    <lineage>
        <taxon>Bacteria</taxon>
        <taxon>Pseudomonadati</taxon>
        <taxon>Pseudomonadota</taxon>
        <taxon>Alphaproteobacteria</taxon>
        <taxon>Hyphomicrobiales</taxon>
        <taxon>Rhizobiaceae</taxon>
        <taxon>Rhizobium/Agrobacterium group</taxon>
        <taxon>Pseudorhizobium</taxon>
    </lineage>
</organism>
<dbReference type="InterPro" id="IPR015797">
    <property type="entry name" value="NUDIX_hydrolase-like_dom_sf"/>
</dbReference>
<evidence type="ECO:0000256" key="3">
    <source>
        <dbReference type="RuleBase" id="RU003476"/>
    </source>
</evidence>
<dbReference type="Pfam" id="PF00293">
    <property type="entry name" value="NUDIX"/>
    <property type="match status" value="1"/>
</dbReference>
<dbReference type="Gene3D" id="3.90.79.10">
    <property type="entry name" value="Nucleoside Triphosphate Pyrophosphohydrolase"/>
    <property type="match status" value="1"/>
</dbReference>
<feature type="domain" description="Nudix hydrolase" evidence="4">
    <location>
        <begin position="1"/>
        <end position="143"/>
    </location>
</feature>
<evidence type="ECO:0000256" key="2">
    <source>
        <dbReference type="ARBA" id="ARBA00022801"/>
    </source>
</evidence>
<comment type="cofactor">
    <cofactor evidence="1">
        <name>Mg(2+)</name>
        <dbReference type="ChEBI" id="CHEBI:18420"/>
    </cofactor>
</comment>
<accession>A0A922NZ78</accession>
<comment type="caution">
    <text evidence="5">The sequence shown here is derived from an EMBL/GenBank/DDBJ whole genome shotgun (WGS) entry which is preliminary data.</text>
</comment>
<gene>
    <name evidence="5" type="ORF">GV68_25370</name>
</gene>
<evidence type="ECO:0000313" key="6">
    <source>
        <dbReference type="Proteomes" id="UP000052167"/>
    </source>
</evidence>
<dbReference type="EMBL" id="JOKJ01000008">
    <property type="protein sequence ID" value="KEQ09096.1"/>
    <property type="molecule type" value="Genomic_DNA"/>
</dbReference>
<sequence length="144" mass="16542">MKVDAHKVLIYATWERRLLVFDEPDFPDVLLQVPGGTVEPGEEPDEAACREFREETGITVSGELRLLSVEDYRFGQAGIITCHRRHHFHLELAGPFPEEWSHWEETPFSGGPPIRFRLFWMPLPAAQRELGYGMQSPVPFLMPP</sequence>
<reference evidence="5 6" key="1">
    <citation type="submission" date="2014-06" db="EMBL/GenBank/DDBJ databases">
        <title>Rhizobium pelagicum/R2-400B4.</title>
        <authorList>
            <person name="Kimes N.E."/>
            <person name="Lopez-Perez M."/>
        </authorList>
    </citation>
    <scope>NUCLEOTIDE SEQUENCE [LARGE SCALE GENOMIC DNA]</scope>
    <source>
        <strain evidence="5 6">R2-400B4</strain>
    </source>
</reference>
<evidence type="ECO:0000256" key="1">
    <source>
        <dbReference type="ARBA" id="ARBA00001946"/>
    </source>
</evidence>
<dbReference type="RefSeq" id="WP_037164534.1">
    <property type="nucleotide sequence ID" value="NZ_CAJXID010000002.1"/>
</dbReference>
<comment type="similarity">
    <text evidence="3">Belongs to the Nudix hydrolase family.</text>
</comment>
<dbReference type="InterPro" id="IPR020476">
    <property type="entry name" value="Nudix_hydrolase"/>
</dbReference>
<keyword evidence="6" id="KW-1185">Reference proteome</keyword>
<dbReference type="GO" id="GO:0016787">
    <property type="term" value="F:hydrolase activity"/>
    <property type="evidence" value="ECO:0007669"/>
    <property type="project" value="UniProtKB-KW"/>
</dbReference>
<dbReference type="AlphaFoldDB" id="A0A922NZ78"/>
<proteinExistence type="inferred from homology"/>
<dbReference type="SUPFAM" id="SSF55811">
    <property type="entry name" value="Nudix"/>
    <property type="match status" value="1"/>
</dbReference>
<evidence type="ECO:0000259" key="4">
    <source>
        <dbReference type="PROSITE" id="PS51462"/>
    </source>
</evidence>
<dbReference type="PROSITE" id="PS00893">
    <property type="entry name" value="NUDIX_BOX"/>
    <property type="match status" value="1"/>
</dbReference>
<dbReference type="PROSITE" id="PS51462">
    <property type="entry name" value="NUDIX"/>
    <property type="match status" value="1"/>
</dbReference>
<name>A0A922NZ78_9HYPH</name>
<dbReference type="OrthoDB" id="7914739at2"/>
<dbReference type="InterPro" id="IPR000086">
    <property type="entry name" value="NUDIX_hydrolase_dom"/>
</dbReference>
<evidence type="ECO:0000313" key="5">
    <source>
        <dbReference type="EMBL" id="KEQ09096.1"/>
    </source>
</evidence>